<evidence type="ECO:0000313" key="12">
    <source>
        <dbReference type="Proteomes" id="UP000607559"/>
    </source>
</evidence>
<evidence type="ECO:0000313" key="11">
    <source>
        <dbReference type="EMBL" id="GGA81432.1"/>
    </source>
</evidence>
<gene>
    <name evidence="11" type="primary">pnuC</name>
    <name evidence="11" type="ORF">GCM10011511_00480</name>
</gene>
<evidence type="ECO:0000256" key="4">
    <source>
        <dbReference type="ARBA" id="ARBA00017522"/>
    </source>
</evidence>
<dbReference type="PANTHER" id="PTHR36122">
    <property type="entry name" value="NICOTINAMIDE RIBOSIDE TRANSPORTER PNUC"/>
    <property type="match status" value="1"/>
</dbReference>
<comment type="function">
    <text evidence="1">Required for nicotinamide riboside transport across the inner membrane.</text>
</comment>
<evidence type="ECO:0000256" key="8">
    <source>
        <dbReference type="ARBA" id="ARBA00022989"/>
    </source>
</evidence>
<dbReference type="PANTHER" id="PTHR36122:SF2">
    <property type="entry name" value="NICOTINAMIDE RIBOSIDE TRANSPORTER PNUC"/>
    <property type="match status" value="1"/>
</dbReference>
<reference evidence="11" key="2">
    <citation type="submission" date="2020-09" db="EMBL/GenBank/DDBJ databases">
        <authorList>
            <person name="Sun Q."/>
            <person name="Zhou Y."/>
        </authorList>
    </citation>
    <scope>NUCLEOTIDE SEQUENCE</scope>
    <source>
        <strain evidence="11">CGMCC 1.15448</strain>
    </source>
</reference>
<dbReference type="InterPro" id="IPR006419">
    <property type="entry name" value="NMN_transpt_PnuC"/>
</dbReference>
<keyword evidence="7 10" id="KW-0812">Transmembrane</keyword>
<comment type="caution">
    <text evidence="11">The sequence shown here is derived from an EMBL/GenBank/DDBJ whole genome shotgun (WGS) entry which is preliminary data.</text>
</comment>
<dbReference type="EMBL" id="BMJC01000001">
    <property type="protein sequence ID" value="GGA81432.1"/>
    <property type="molecule type" value="Genomic_DNA"/>
</dbReference>
<dbReference type="RefSeq" id="WP_188927394.1">
    <property type="nucleotide sequence ID" value="NZ_BMJC01000001.1"/>
</dbReference>
<sequence>MDIHGMLHLLQEQVAETDWLQWTAILFGVAEVLLARVNNILLYPAGIISTVLTIYILAVAGLYAESALNGYYFVMSIYGWWHWHKRKHEPPLPIAWTSAREWMITAGIVVFGFAVLYGSLKQFTPSTVPGWDAWVSATAWAGTWLLAKRKIENWVLLNVSNIFAIPLLFYKQLPLFAGLTVILFVVACFGYFDWIKRYKTQGV</sequence>
<evidence type="ECO:0000256" key="5">
    <source>
        <dbReference type="ARBA" id="ARBA00022448"/>
    </source>
</evidence>
<protein>
    <recommendedName>
        <fullName evidence="4">Nicotinamide riboside transporter PnuC</fullName>
    </recommendedName>
</protein>
<evidence type="ECO:0000256" key="3">
    <source>
        <dbReference type="ARBA" id="ARBA00006669"/>
    </source>
</evidence>
<organism evidence="11 12">
    <name type="scientific">Puia dinghuensis</name>
    <dbReference type="NCBI Taxonomy" id="1792502"/>
    <lineage>
        <taxon>Bacteria</taxon>
        <taxon>Pseudomonadati</taxon>
        <taxon>Bacteroidota</taxon>
        <taxon>Chitinophagia</taxon>
        <taxon>Chitinophagales</taxon>
        <taxon>Chitinophagaceae</taxon>
        <taxon>Puia</taxon>
    </lineage>
</organism>
<evidence type="ECO:0000256" key="2">
    <source>
        <dbReference type="ARBA" id="ARBA00004651"/>
    </source>
</evidence>
<feature type="transmembrane region" description="Helical" evidence="10">
    <location>
        <begin position="154"/>
        <end position="170"/>
    </location>
</feature>
<comment type="similarity">
    <text evidence="3">Belongs to the nicotinamide ribonucleoside (NR) uptake permease (TC 4.B.1) family.</text>
</comment>
<comment type="subcellular location">
    <subcellularLocation>
        <location evidence="2">Cell membrane</location>
        <topology evidence="2">Multi-pass membrane protein</topology>
    </subcellularLocation>
</comment>
<evidence type="ECO:0000256" key="1">
    <source>
        <dbReference type="ARBA" id="ARBA00002672"/>
    </source>
</evidence>
<feature type="transmembrane region" description="Helical" evidence="10">
    <location>
        <begin position="102"/>
        <end position="119"/>
    </location>
</feature>
<evidence type="ECO:0000256" key="9">
    <source>
        <dbReference type="ARBA" id="ARBA00023136"/>
    </source>
</evidence>
<feature type="transmembrane region" description="Helical" evidence="10">
    <location>
        <begin position="176"/>
        <end position="195"/>
    </location>
</feature>
<reference evidence="11" key="1">
    <citation type="journal article" date="2014" name="Int. J. Syst. Evol. Microbiol.">
        <title>Complete genome sequence of Corynebacterium casei LMG S-19264T (=DSM 44701T), isolated from a smear-ripened cheese.</title>
        <authorList>
            <consortium name="US DOE Joint Genome Institute (JGI-PGF)"/>
            <person name="Walter F."/>
            <person name="Albersmeier A."/>
            <person name="Kalinowski J."/>
            <person name="Ruckert C."/>
        </authorList>
    </citation>
    <scope>NUCLEOTIDE SEQUENCE</scope>
    <source>
        <strain evidence="11">CGMCC 1.15448</strain>
    </source>
</reference>
<dbReference type="Proteomes" id="UP000607559">
    <property type="component" value="Unassembled WGS sequence"/>
</dbReference>
<keyword evidence="6" id="KW-1003">Cell membrane</keyword>
<dbReference type="NCBIfam" id="TIGR01528">
    <property type="entry name" value="NMN_trans_PnuC"/>
    <property type="match status" value="1"/>
</dbReference>
<keyword evidence="9 10" id="KW-0472">Membrane</keyword>
<dbReference type="GO" id="GO:0034257">
    <property type="term" value="F:nicotinamide riboside transmembrane transporter activity"/>
    <property type="evidence" value="ECO:0007669"/>
    <property type="project" value="InterPro"/>
</dbReference>
<evidence type="ECO:0000256" key="7">
    <source>
        <dbReference type="ARBA" id="ARBA00022692"/>
    </source>
</evidence>
<dbReference type="AlphaFoldDB" id="A0A8J2U669"/>
<accession>A0A8J2U669</accession>
<evidence type="ECO:0000256" key="10">
    <source>
        <dbReference type="SAM" id="Phobius"/>
    </source>
</evidence>
<proteinExistence type="inferred from homology"/>
<evidence type="ECO:0000256" key="6">
    <source>
        <dbReference type="ARBA" id="ARBA00022475"/>
    </source>
</evidence>
<keyword evidence="5" id="KW-0813">Transport</keyword>
<keyword evidence="8 10" id="KW-1133">Transmembrane helix</keyword>
<dbReference type="GO" id="GO:0005886">
    <property type="term" value="C:plasma membrane"/>
    <property type="evidence" value="ECO:0007669"/>
    <property type="project" value="UniProtKB-SubCell"/>
</dbReference>
<feature type="transmembrane region" description="Helical" evidence="10">
    <location>
        <begin position="40"/>
        <end position="57"/>
    </location>
</feature>
<dbReference type="Pfam" id="PF04973">
    <property type="entry name" value="NMN_transporter"/>
    <property type="match status" value="1"/>
</dbReference>
<feature type="transmembrane region" description="Helical" evidence="10">
    <location>
        <begin position="63"/>
        <end position="81"/>
    </location>
</feature>
<keyword evidence="12" id="KW-1185">Reference proteome</keyword>
<name>A0A8J2U669_9BACT</name>